<comment type="caution">
    <text evidence="14">The sequence shown here is derived from an EMBL/GenBank/DDBJ whole genome shotgun (WGS) entry which is preliminary data.</text>
</comment>
<evidence type="ECO:0000313" key="14">
    <source>
        <dbReference type="EMBL" id="OGC85074.1"/>
    </source>
</evidence>
<dbReference type="Gene3D" id="3.40.50.670">
    <property type="match status" value="1"/>
</dbReference>
<evidence type="ECO:0000256" key="5">
    <source>
        <dbReference type="ARBA" id="ARBA00022723"/>
    </source>
</evidence>
<dbReference type="PANTHER" id="PTHR45866:SF1">
    <property type="entry name" value="DNA GYRASE SUBUNIT B, MITOCHONDRIAL"/>
    <property type="match status" value="1"/>
</dbReference>
<evidence type="ECO:0000256" key="2">
    <source>
        <dbReference type="ARBA" id="ARBA00001946"/>
    </source>
</evidence>
<evidence type="ECO:0000256" key="8">
    <source>
        <dbReference type="ARBA" id="ARBA00022842"/>
    </source>
</evidence>
<dbReference type="Pfam" id="PF00204">
    <property type="entry name" value="DNA_gyraseB"/>
    <property type="match status" value="1"/>
</dbReference>
<evidence type="ECO:0000256" key="12">
    <source>
        <dbReference type="SAM" id="MobiDB-lite"/>
    </source>
</evidence>
<dbReference type="CDD" id="cd00822">
    <property type="entry name" value="TopoII_Trans_DNA_gyrase"/>
    <property type="match status" value="1"/>
</dbReference>
<dbReference type="Pfam" id="PF00986">
    <property type="entry name" value="DNA_gyraseB_C"/>
    <property type="match status" value="1"/>
</dbReference>
<organism evidence="14 15">
    <name type="scientific">Candidatus Adlerbacteria bacterium RIFCSPHIGHO2_12_FULL_53_18</name>
    <dbReference type="NCBI Taxonomy" id="1797242"/>
    <lineage>
        <taxon>Bacteria</taxon>
        <taxon>Candidatus Adleribacteriota</taxon>
    </lineage>
</organism>
<dbReference type="PANTHER" id="PTHR45866">
    <property type="entry name" value="DNA GYRASE/TOPOISOMERASE SUBUNIT B"/>
    <property type="match status" value="1"/>
</dbReference>
<evidence type="ECO:0000256" key="11">
    <source>
        <dbReference type="ARBA" id="ARBA00023235"/>
    </source>
</evidence>
<evidence type="ECO:0000259" key="13">
    <source>
        <dbReference type="PROSITE" id="PS50880"/>
    </source>
</evidence>
<dbReference type="GO" id="GO:0006265">
    <property type="term" value="P:DNA topological change"/>
    <property type="evidence" value="ECO:0007669"/>
    <property type="project" value="InterPro"/>
</dbReference>
<evidence type="ECO:0000256" key="9">
    <source>
        <dbReference type="ARBA" id="ARBA00023029"/>
    </source>
</evidence>
<dbReference type="Gene3D" id="3.30.230.10">
    <property type="match status" value="1"/>
</dbReference>
<dbReference type="InterPro" id="IPR014721">
    <property type="entry name" value="Ribsml_uS5_D2-typ_fold_subgr"/>
</dbReference>
<dbReference type="CDD" id="cd03366">
    <property type="entry name" value="TOPRIM_TopoIIA_GyrB"/>
    <property type="match status" value="1"/>
</dbReference>
<dbReference type="GO" id="GO:0003677">
    <property type="term" value="F:DNA binding"/>
    <property type="evidence" value="ECO:0007669"/>
    <property type="project" value="UniProtKB-KW"/>
</dbReference>
<dbReference type="InterPro" id="IPR013759">
    <property type="entry name" value="Topo_IIA_B_C"/>
</dbReference>
<dbReference type="InterPro" id="IPR036890">
    <property type="entry name" value="HATPase_C_sf"/>
</dbReference>
<evidence type="ECO:0000256" key="4">
    <source>
        <dbReference type="ARBA" id="ARBA00012895"/>
    </source>
</evidence>
<comment type="cofactor">
    <cofactor evidence="2">
        <name>Mg(2+)</name>
        <dbReference type="ChEBI" id="CHEBI:18420"/>
    </cofactor>
</comment>
<proteinExistence type="inferred from homology"/>
<dbReference type="PROSITE" id="PS50880">
    <property type="entry name" value="TOPRIM"/>
    <property type="match status" value="1"/>
</dbReference>
<dbReference type="Pfam" id="PF01751">
    <property type="entry name" value="Toprim"/>
    <property type="match status" value="1"/>
</dbReference>
<keyword evidence="7" id="KW-0067">ATP-binding</keyword>
<dbReference type="InterPro" id="IPR000565">
    <property type="entry name" value="Topo_IIA_B"/>
</dbReference>
<dbReference type="InterPro" id="IPR002288">
    <property type="entry name" value="DNA_gyrase_B_C"/>
</dbReference>
<accession>A0A1F4XTX8</accession>
<dbReference type="EC" id="5.6.2.2" evidence="4"/>
<gene>
    <name evidence="14" type="ORF">A3F55_02270</name>
</gene>
<dbReference type="Gene3D" id="3.30.565.10">
    <property type="entry name" value="Histidine kinase-like ATPase, C-terminal domain"/>
    <property type="match status" value="1"/>
</dbReference>
<dbReference type="PROSITE" id="PS00177">
    <property type="entry name" value="TOPOISOMERASE_II"/>
    <property type="match status" value="1"/>
</dbReference>
<keyword evidence="10" id="KW-0238">DNA-binding</keyword>
<evidence type="ECO:0000256" key="7">
    <source>
        <dbReference type="ARBA" id="ARBA00022840"/>
    </source>
</evidence>
<dbReference type="InterPro" id="IPR003594">
    <property type="entry name" value="HATPase_dom"/>
</dbReference>
<feature type="domain" description="Toprim" evidence="13">
    <location>
        <begin position="426"/>
        <end position="540"/>
    </location>
</feature>
<dbReference type="InterPro" id="IPR006171">
    <property type="entry name" value="TOPRIM_dom"/>
</dbReference>
<evidence type="ECO:0000313" key="15">
    <source>
        <dbReference type="Proteomes" id="UP000178091"/>
    </source>
</evidence>
<dbReference type="SUPFAM" id="SSF56719">
    <property type="entry name" value="Type II DNA topoisomerase"/>
    <property type="match status" value="1"/>
</dbReference>
<evidence type="ECO:0000256" key="10">
    <source>
        <dbReference type="ARBA" id="ARBA00023125"/>
    </source>
</evidence>
<dbReference type="GO" id="GO:0005524">
    <property type="term" value="F:ATP binding"/>
    <property type="evidence" value="ECO:0007669"/>
    <property type="project" value="UniProtKB-KW"/>
</dbReference>
<dbReference type="InterPro" id="IPR018522">
    <property type="entry name" value="TopoIIA_CS"/>
</dbReference>
<dbReference type="NCBIfam" id="NF004189">
    <property type="entry name" value="PRK05644.1"/>
    <property type="match status" value="1"/>
</dbReference>
<keyword evidence="5" id="KW-0479">Metal-binding</keyword>
<comment type="similarity">
    <text evidence="3">Belongs to the type II topoisomerase GyrB family.</text>
</comment>
<dbReference type="SMART" id="SM00387">
    <property type="entry name" value="HATPase_c"/>
    <property type="match status" value="1"/>
</dbReference>
<dbReference type="AlphaFoldDB" id="A0A1F4XTX8"/>
<dbReference type="PRINTS" id="PR00418">
    <property type="entry name" value="TPI2FAMILY"/>
</dbReference>
<dbReference type="SMART" id="SM00433">
    <property type="entry name" value="TOP2c"/>
    <property type="match status" value="1"/>
</dbReference>
<keyword evidence="6" id="KW-0547">Nucleotide-binding</keyword>
<dbReference type="InterPro" id="IPR013760">
    <property type="entry name" value="Topo_IIA-like_dom_sf"/>
</dbReference>
<dbReference type="InterPro" id="IPR034160">
    <property type="entry name" value="TOPRIM_GyrB"/>
</dbReference>
<dbReference type="GO" id="GO:0046872">
    <property type="term" value="F:metal ion binding"/>
    <property type="evidence" value="ECO:0007669"/>
    <property type="project" value="UniProtKB-KW"/>
</dbReference>
<dbReference type="PRINTS" id="PR01159">
    <property type="entry name" value="DNAGYRASEB"/>
</dbReference>
<reference evidence="14 15" key="1">
    <citation type="journal article" date="2016" name="Nat. Commun.">
        <title>Thousands of microbial genomes shed light on interconnected biogeochemical processes in an aquifer system.</title>
        <authorList>
            <person name="Anantharaman K."/>
            <person name="Brown C.T."/>
            <person name="Hug L.A."/>
            <person name="Sharon I."/>
            <person name="Castelle C.J."/>
            <person name="Probst A.J."/>
            <person name="Thomas B.C."/>
            <person name="Singh A."/>
            <person name="Wilkins M.J."/>
            <person name="Karaoz U."/>
            <person name="Brodie E.L."/>
            <person name="Williams K.H."/>
            <person name="Hubbard S.S."/>
            <person name="Banfield J.F."/>
        </authorList>
    </citation>
    <scope>NUCLEOTIDE SEQUENCE [LARGE SCALE GENOMIC DNA]</scope>
</reference>
<comment type="catalytic activity">
    <reaction evidence="1">
        <text>ATP-dependent breakage, passage and rejoining of double-stranded DNA.</text>
        <dbReference type="EC" id="5.6.2.2"/>
    </reaction>
</comment>
<dbReference type="GO" id="GO:0003918">
    <property type="term" value="F:DNA topoisomerase type II (double strand cut, ATP-hydrolyzing) activity"/>
    <property type="evidence" value="ECO:0007669"/>
    <property type="project" value="UniProtKB-EC"/>
</dbReference>
<dbReference type="EMBL" id="MEWW01000005">
    <property type="protein sequence ID" value="OGC85074.1"/>
    <property type="molecule type" value="Genomic_DNA"/>
</dbReference>
<dbReference type="InterPro" id="IPR001241">
    <property type="entry name" value="Topo_IIA"/>
</dbReference>
<protein>
    <recommendedName>
        <fullName evidence="4">DNA topoisomerase (ATP-hydrolyzing)</fullName>
        <ecNumber evidence="4">5.6.2.2</ecNumber>
    </recommendedName>
</protein>
<evidence type="ECO:0000256" key="6">
    <source>
        <dbReference type="ARBA" id="ARBA00022741"/>
    </source>
</evidence>
<dbReference type="InterPro" id="IPR013506">
    <property type="entry name" value="Topo_IIA_bsu_dom2"/>
</dbReference>
<feature type="region of interest" description="Disordered" evidence="12">
    <location>
        <begin position="564"/>
        <end position="602"/>
    </location>
</feature>
<name>A0A1F4XTX8_9BACT</name>
<dbReference type="InterPro" id="IPR020568">
    <property type="entry name" value="Ribosomal_Su5_D2-typ_SF"/>
</dbReference>
<evidence type="ECO:0000256" key="1">
    <source>
        <dbReference type="ARBA" id="ARBA00000185"/>
    </source>
</evidence>
<dbReference type="CDD" id="cd16928">
    <property type="entry name" value="HATPase_GyrB-like"/>
    <property type="match status" value="1"/>
</dbReference>
<dbReference type="Proteomes" id="UP000178091">
    <property type="component" value="Unassembled WGS sequence"/>
</dbReference>
<sequence length="674" mass="74014">MTVLEGLEAVRRRPGMYIGTTGPDGLHHLVWEVFDNSRDEAMGGFADDIEVVLLPGNVIRVADNGRGIPVDVHKQTKVSALETVMTTLHAGGKFGGEGYKVSGGLHGVGVSVVNALAAWMRTEVHRDGGAFVQEYVRGKRKSAIKKIGSSKLHGTVQTYVADSEIFEKIEYDFDKVVSHLREQAYLVKGLRITIIDARESGINFTEVGKELYIREYLSASPSQTFYFEGGLRSLISFYNRYQKPVHKNIFHVEREADNVSVEIALQYVDDIAPRVIAFANNIYNAEGGMHVTGFRTALTRTLNSYSKGGNGNGGGESFTGEDVLEGLTAVISIKMREIQFEGQTKGKLGSVEARGATDTVFAEAFTTFLEENPEDARQILGKAALAMKARKAAKAAKDSVLRKGAMEGFGLPGKLADCQTKDPAESELFIVEGDSAGGSAKQGRDRRTQAILPLRGKILNVERARLDKMLASQSIKDLILGLGTAIGDIFDINKLRYHKIIIATDADVDGAHIRTLLLTLFYRHFKPVIEGGFVYIAQPPLYKIKKGKEITYVYSDEEKNKIVGKDMSDVTETEELSSDERVGPSALGSEEEESSGAESKKSGKFHIQRYKGLGEMNPEELFETTMDATKRVLKQVTIEDAQDADRVFDILMGEDVSSRKSFIQSNAKLANLDI</sequence>
<dbReference type="SUPFAM" id="SSF54211">
    <property type="entry name" value="Ribosomal protein S5 domain 2-like"/>
    <property type="match status" value="1"/>
</dbReference>
<evidence type="ECO:0000256" key="3">
    <source>
        <dbReference type="ARBA" id="ARBA00010708"/>
    </source>
</evidence>
<keyword evidence="11 14" id="KW-0413">Isomerase</keyword>
<keyword evidence="9" id="KW-0799">Topoisomerase</keyword>
<keyword evidence="8" id="KW-0460">Magnesium</keyword>
<dbReference type="Pfam" id="PF02518">
    <property type="entry name" value="HATPase_c"/>
    <property type="match status" value="1"/>
</dbReference>
<dbReference type="SUPFAM" id="SSF55874">
    <property type="entry name" value="ATPase domain of HSP90 chaperone/DNA topoisomerase II/histidine kinase"/>
    <property type="match status" value="1"/>
</dbReference>